<reference evidence="6 7" key="1">
    <citation type="submission" date="2019-03" db="EMBL/GenBank/DDBJ databases">
        <title>Genomic Encyclopedia of Type Strains, Phase IV (KMG-IV): sequencing the most valuable type-strain genomes for metagenomic binning, comparative biology and taxonomic classification.</title>
        <authorList>
            <person name="Goeker M."/>
        </authorList>
    </citation>
    <scope>NUCLEOTIDE SEQUENCE [LARGE SCALE GENOMIC DNA]</scope>
    <source>
        <strain evidence="6 7">LX-B</strain>
    </source>
</reference>
<evidence type="ECO:0000313" key="7">
    <source>
        <dbReference type="Proteomes" id="UP000295008"/>
    </source>
</evidence>
<protein>
    <submittedName>
        <fullName evidence="6">DNA-binding transcriptional LysR family regulator</fullName>
    </submittedName>
</protein>
<evidence type="ECO:0000313" key="6">
    <source>
        <dbReference type="EMBL" id="TCL72336.1"/>
    </source>
</evidence>
<dbReference type="AlphaFoldDB" id="A0A4R1RZV9"/>
<dbReference type="InterPro" id="IPR000847">
    <property type="entry name" value="LysR_HTH_N"/>
</dbReference>
<name>A0A4R1RZV9_HYDET</name>
<keyword evidence="7" id="KW-1185">Reference proteome</keyword>
<dbReference type="Gene3D" id="1.10.10.10">
    <property type="entry name" value="Winged helix-like DNA-binding domain superfamily/Winged helix DNA-binding domain"/>
    <property type="match status" value="1"/>
</dbReference>
<dbReference type="Pfam" id="PF03466">
    <property type="entry name" value="LysR_substrate"/>
    <property type="match status" value="1"/>
</dbReference>
<evidence type="ECO:0000256" key="3">
    <source>
        <dbReference type="ARBA" id="ARBA00023125"/>
    </source>
</evidence>
<evidence type="ECO:0000259" key="5">
    <source>
        <dbReference type="PROSITE" id="PS50931"/>
    </source>
</evidence>
<dbReference type="EMBL" id="SLUN01000006">
    <property type="protein sequence ID" value="TCL72336.1"/>
    <property type="molecule type" value="Genomic_DNA"/>
</dbReference>
<gene>
    <name evidence="6" type="ORF">EDC14_100644</name>
</gene>
<dbReference type="InterPro" id="IPR036390">
    <property type="entry name" value="WH_DNA-bd_sf"/>
</dbReference>
<dbReference type="RefSeq" id="WP_132013547.1">
    <property type="nucleotide sequence ID" value="NZ_SLUN01000006.1"/>
</dbReference>
<proteinExistence type="inferred from homology"/>
<dbReference type="InterPro" id="IPR036388">
    <property type="entry name" value="WH-like_DNA-bd_sf"/>
</dbReference>
<dbReference type="PROSITE" id="PS50931">
    <property type="entry name" value="HTH_LYSR"/>
    <property type="match status" value="1"/>
</dbReference>
<accession>A0A4R1RZV9</accession>
<dbReference type="PRINTS" id="PR00039">
    <property type="entry name" value="HTHLYSR"/>
</dbReference>
<dbReference type="Pfam" id="PF00126">
    <property type="entry name" value="HTH_1"/>
    <property type="match status" value="1"/>
</dbReference>
<evidence type="ECO:0000256" key="4">
    <source>
        <dbReference type="ARBA" id="ARBA00023163"/>
    </source>
</evidence>
<evidence type="ECO:0000256" key="2">
    <source>
        <dbReference type="ARBA" id="ARBA00023015"/>
    </source>
</evidence>
<organism evidence="6 7">
    <name type="scientific">Hydrogenispora ethanolica</name>
    <dbReference type="NCBI Taxonomy" id="1082276"/>
    <lineage>
        <taxon>Bacteria</taxon>
        <taxon>Bacillati</taxon>
        <taxon>Bacillota</taxon>
        <taxon>Hydrogenispora</taxon>
    </lineage>
</organism>
<dbReference type="Proteomes" id="UP000295008">
    <property type="component" value="Unassembled WGS sequence"/>
</dbReference>
<dbReference type="FunFam" id="1.10.10.10:FF:000001">
    <property type="entry name" value="LysR family transcriptional regulator"/>
    <property type="match status" value="1"/>
</dbReference>
<dbReference type="SUPFAM" id="SSF46785">
    <property type="entry name" value="Winged helix' DNA-binding domain"/>
    <property type="match status" value="1"/>
</dbReference>
<feature type="domain" description="HTH lysR-type" evidence="5">
    <location>
        <begin position="1"/>
        <end position="58"/>
    </location>
</feature>
<comment type="similarity">
    <text evidence="1">Belongs to the LysR transcriptional regulatory family.</text>
</comment>
<keyword evidence="3 6" id="KW-0238">DNA-binding</keyword>
<keyword evidence="2" id="KW-0805">Transcription regulation</keyword>
<dbReference type="CDD" id="cd05466">
    <property type="entry name" value="PBP2_LTTR_substrate"/>
    <property type="match status" value="1"/>
</dbReference>
<dbReference type="GO" id="GO:0003700">
    <property type="term" value="F:DNA-binding transcription factor activity"/>
    <property type="evidence" value="ECO:0007669"/>
    <property type="project" value="InterPro"/>
</dbReference>
<keyword evidence="4" id="KW-0804">Transcription</keyword>
<dbReference type="GO" id="GO:0000976">
    <property type="term" value="F:transcription cis-regulatory region binding"/>
    <property type="evidence" value="ECO:0007669"/>
    <property type="project" value="TreeGrafter"/>
</dbReference>
<dbReference type="OrthoDB" id="9803735at2"/>
<dbReference type="SUPFAM" id="SSF53850">
    <property type="entry name" value="Periplasmic binding protein-like II"/>
    <property type="match status" value="1"/>
</dbReference>
<dbReference type="Gene3D" id="3.40.190.290">
    <property type="match status" value="1"/>
</dbReference>
<dbReference type="InterPro" id="IPR005119">
    <property type="entry name" value="LysR_subst-bd"/>
</dbReference>
<evidence type="ECO:0000256" key="1">
    <source>
        <dbReference type="ARBA" id="ARBA00009437"/>
    </source>
</evidence>
<sequence>MELQQLRSFRMIAEYKSFSKAAAELHLTQPALTVQIKRLEEELGELLIERLGRTVALTPAGEVFYGFAQQILNLTETARETMRQFSTSRGRLAIGAGTTNTIFRLPLILQQFHQSYPRIELRIRNGDSELVTKLVYENSIDLGLVTTRPKAPLLQFLTVIPIFEDPIWLVGPTGYPESLSAEALQSEPLVLFRSGSGFRRFLETQFQSYGFKPQVALELESMEAIIRLVQSGLGLAFLPEVAVREELQLQKLRRITIAGWRPMVRQTDLIYRRDKYLTWPVRAFLRQVLGENWQDPAE</sequence>
<comment type="caution">
    <text evidence="6">The sequence shown here is derived from an EMBL/GenBank/DDBJ whole genome shotgun (WGS) entry which is preliminary data.</text>
</comment>
<dbReference type="PANTHER" id="PTHR30126:SF40">
    <property type="entry name" value="HTH-TYPE TRANSCRIPTIONAL REGULATOR GLTR"/>
    <property type="match status" value="1"/>
</dbReference>
<dbReference type="PANTHER" id="PTHR30126">
    <property type="entry name" value="HTH-TYPE TRANSCRIPTIONAL REGULATOR"/>
    <property type="match status" value="1"/>
</dbReference>